<proteinExistence type="predicted"/>
<gene>
    <name evidence="3" type="ORF">N7530_005352</name>
</gene>
<dbReference type="AlphaFoldDB" id="A0A9X0BRE0"/>
<feature type="compositionally biased region" description="Polar residues" evidence="1">
    <location>
        <begin position="54"/>
        <end position="77"/>
    </location>
</feature>
<dbReference type="Proteomes" id="UP001147760">
    <property type="component" value="Unassembled WGS sequence"/>
</dbReference>
<dbReference type="EMBL" id="JAPWDO010000003">
    <property type="protein sequence ID" value="KAJ5479843.1"/>
    <property type="molecule type" value="Genomic_DNA"/>
</dbReference>
<protein>
    <submittedName>
        <fullName evidence="3">Uncharacterized protein</fullName>
    </submittedName>
</protein>
<name>A0A9X0BRE0_9EURO</name>
<keyword evidence="4" id="KW-1185">Reference proteome</keyword>
<organism evidence="3 4">
    <name type="scientific">Penicillium desertorum</name>
    <dbReference type="NCBI Taxonomy" id="1303715"/>
    <lineage>
        <taxon>Eukaryota</taxon>
        <taxon>Fungi</taxon>
        <taxon>Dikarya</taxon>
        <taxon>Ascomycota</taxon>
        <taxon>Pezizomycotina</taxon>
        <taxon>Eurotiomycetes</taxon>
        <taxon>Eurotiomycetidae</taxon>
        <taxon>Eurotiales</taxon>
        <taxon>Aspergillaceae</taxon>
        <taxon>Penicillium</taxon>
    </lineage>
</organism>
<evidence type="ECO:0000256" key="1">
    <source>
        <dbReference type="SAM" id="MobiDB-lite"/>
    </source>
</evidence>
<evidence type="ECO:0000313" key="4">
    <source>
        <dbReference type="Proteomes" id="UP001147760"/>
    </source>
</evidence>
<feature type="signal peptide" evidence="2">
    <location>
        <begin position="1"/>
        <end position="25"/>
    </location>
</feature>
<comment type="caution">
    <text evidence="3">The sequence shown here is derived from an EMBL/GenBank/DDBJ whole genome shotgun (WGS) entry which is preliminary data.</text>
</comment>
<feature type="region of interest" description="Disordered" evidence="1">
    <location>
        <begin position="52"/>
        <end position="80"/>
    </location>
</feature>
<evidence type="ECO:0000313" key="3">
    <source>
        <dbReference type="EMBL" id="KAJ5479843.1"/>
    </source>
</evidence>
<feature type="chain" id="PRO_5040848697" evidence="2">
    <location>
        <begin position="26"/>
        <end position="102"/>
    </location>
</feature>
<dbReference type="OrthoDB" id="4368019at2759"/>
<accession>A0A9X0BRE0</accession>
<keyword evidence="2" id="KW-0732">Signal</keyword>
<reference evidence="3" key="1">
    <citation type="submission" date="2022-12" db="EMBL/GenBank/DDBJ databases">
        <authorList>
            <person name="Petersen C."/>
        </authorList>
    </citation>
    <scope>NUCLEOTIDE SEQUENCE</scope>
    <source>
        <strain evidence="3">IBT 17660</strain>
    </source>
</reference>
<evidence type="ECO:0000256" key="2">
    <source>
        <dbReference type="SAM" id="SignalP"/>
    </source>
</evidence>
<reference evidence="3" key="2">
    <citation type="journal article" date="2023" name="IMA Fungus">
        <title>Comparative genomic study of the Penicillium genus elucidates a diverse pangenome and 15 lateral gene transfer events.</title>
        <authorList>
            <person name="Petersen C."/>
            <person name="Sorensen T."/>
            <person name="Nielsen M.R."/>
            <person name="Sondergaard T.E."/>
            <person name="Sorensen J.L."/>
            <person name="Fitzpatrick D.A."/>
            <person name="Frisvad J.C."/>
            <person name="Nielsen K.L."/>
        </authorList>
    </citation>
    <scope>NUCLEOTIDE SEQUENCE</scope>
    <source>
        <strain evidence="3">IBT 17660</strain>
    </source>
</reference>
<sequence length="102" mass="11409">MLYQRTVFSLDWLVVILQAAGEDQAYIPKPFLNINRSIFTEEKYSEVYGIGQNKKGSASSVNRTRASSMATTNSTTRPMMLKNQANRRADSLAIFTGPQLDS</sequence>